<accession>A0A437QMX9</accession>
<dbReference type="Proteomes" id="UP000287447">
    <property type="component" value="Unassembled WGS sequence"/>
</dbReference>
<dbReference type="InterPro" id="IPR011095">
    <property type="entry name" value="Dala_Dala_lig_C"/>
</dbReference>
<organism evidence="6 7">
    <name type="scientific">Hwanghaeella grinnelliae</name>
    <dbReference type="NCBI Taxonomy" id="2500179"/>
    <lineage>
        <taxon>Bacteria</taxon>
        <taxon>Pseudomonadati</taxon>
        <taxon>Pseudomonadota</taxon>
        <taxon>Alphaproteobacteria</taxon>
        <taxon>Rhodospirillales</taxon>
        <taxon>Rhodospirillaceae</taxon>
        <taxon>Hwanghaeella</taxon>
    </lineage>
</organism>
<keyword evidence="7" id="KW-1185">Reference proteome</keyword>
<evidence type="ECO:0000256" key="1">
    <source>
        <dbReference type="ARBA" id="ARBA00010871"/>
    </source>
</evidence>
<evidence type="ECO:0000313" key="6">
    <source>
        <dbReference type="EMBL" id="RVU35759.1"/>
    </source>
</evidence>
<comment type="caution">
    <text evidence="6">The sequence shown here is derived from an EMBL/GenBank/DDBJ whole genome shotgun (WGS) entry which is preliminary data.</text>
</comment>
<reference evidence="7" key="1">
    <citation type="submission" date="2019-01" db="EMBL/GenBank/DDBJ databases">
        <title>Gri0909 isolated from a small marine red alga.</title>
        <authorList>
            <person name="Kim J."/>
            <person name="Jeong S.E."/>
            <person name="Jeon C.O."/>
        </authorList>
    </citation>
    <scope>NUCLEOTIDE SEQUENCE [LARGE SCALE GENOMIC DNA]</scope>
    <source>
        <strain evidence="7">Gri0909</strain>
    </source>
</reference>
<proteinExistence type="inferred from homology"/>
<dbReference type="PANTHER" id="PTHR23132">
    <property type="entry name" value="D-ALANINE--D-ALANINE LIGASE"/>
    <property type="match status" value="1"/>
</dbReference>
<feature type="region of interest" description="Disordered" evidence="4">
    <location>
        <begin position="340"/>
        <end position="363"/>
    </location>
</feature>
<keyword evidence="3" id="KW-0547">Nucleotide-binding</keyword>
<dbReference type="GO" id="GO:0008716">
    <property type="term" value="F:D-alanine-D-alanine ligase activity"/>
    <property type="evidence" value="ECO:0007669"/>
    <property type="project" value="InterPro"/>
</dbReference>
<sequence length="703" mass="77610">MRKQPIARFVRPVKRILFLSDMMPEAYVGLTANDRPSSFEAHTASHLYRALTSTGVDVLATSRPEDILTYKGEVDFVFSARASYDYPSVDVPVASLCEVAGLPCLNGNTFAVAMARDKALSKLAAIRAGVPTPDWVTIQPGDALDRLTELSYPAVIKWTVGGNSFSIAGDGLVASAEEAVSVARKWQRSGLTVMAEDFVPGADLIVGVIDRGAKGLLIGKVVRVDTDHPENIQTYEHKMIGRGVRRRTVLTDKELYKRIHDLVHRLYDEIKPLDCFRVDFRWNQEEDSLHFLEVNPTANSEPESIFVQSLAREPKKHRAVMLAVLDAGLSRHALRLPRPEDASQAIPDREPVGGPKVNSPAAQVTHKPLRRLLFLAQFAPLGPETMAEFDQEWGSLSRYHHQLYRTLVELGLDVLPARHPEDLIRLRDKVDFVFSVYEGARFPSTEAVVPAMCEAAGLPFLGARAGALALVADKQLCKLLASRLGIPTPNWIRIGPRETGFALDTLNYPCIVKWQLGANSEYIDGDSIVADPAAASAKVSEFQARDLPVIVEEFVPGTNLTTAALASQGGFQVGQTIRTDTDAPGNIQTYEQKMFDKGRRSKSRFDDASGNARIQTYMAKLHEELRPVDYFRADFRYNEATGEIFFLEANIQCNLDPLGTFCLSTVGGPDRYPDLVRDILAGSLMRQGLRLPETTLRAVPSLA</sequence>
<protein>
    <recommendedName>
        <fullName evidence="5">ATP-grasp domain-containing protein</fullName>
    </recommendedName>
</protein>
<dbReference type="PROSITE" id="PS50975">
    <property type="entry name" value="ATP_GRASP"/>
    <property type="match status" value="2"/>
</dbReference>
<name>A0A437QMX9_9PROT</name>
<dbReference type="Gene3D" id="3.30.470.20">
    <property type="entry name" value="ATP-grasp fold, B domain"/>
    <property type="match status" value="2"/>
</dbReference>
<evidence type="ECO:0000256" key="3">
    <source>
        <dbReference type="PROSITE-ProRule" id="PRU00409"/>
    </source>
</evidence>
<keyword evidence="2" id="KW-0436">Ligase</keyword>
<comment type="similarity">
    <text evidence="1">Belongs to the D-alanine--D-alanine ligase family.</text>
</comment>
<dbReference type="PANTHER" id="PTHR23132:SF23">
    <property type="entry name" value="D-ALANINE--D-ALANINE LIGASE B"/>
    <property type="match status" value="1"/>
</dbReference>
<dbReference type="GO" id="GO:0005524">
    <property type="term" value="F:ATP binding"/>
    <property type="evidence" value="ECO:0007669"/>
    <property type="project" value="UniProtKB-UniRule"/>
</dbReference>
<keyword evidence="3" id="KW-0067">ATP-binding</keyword>
<feature type="domain" description="ATP-grasp" evidence="5">
    <location>
        <begin position="478"/>
        <end position="680"/>
    </location>
</feature>
<dbReference type="RefSeq" id="WP_127765236.1">
    <property type="nucleotide sequence ID" value="NZ_SADE01000002.1"/>
</dbReference>
<dbReference type="Gene3D" id="3.30.1490.20">
    <property type="entry name" value="ATP-grasp fold, A domain"/>
    <property type="match status" value="1"/>
</dbReference>
<dbReference type="GO" id="GO:0046872">
    <property type="term" value="F:metal ion binding"/>
    <property type="evidence" value="ECO:0007669"/>
    <property type="project" value="InterPro"/>
</dbReference>
<dbReference type="SUPFAM" id="SSF56059">
    <property type="entry name" value="Glutathione synthetase ATP-binding domain-like"/>
    <property type="match status" value="2"/>
</dbReference>
<dbReference type="OrthoDB" id="9813261at2"/>
<evidence type="ECO:0000259" key="5">
    <source>
        <dbReference type="PROSITE" id="PS50975"/>
    </source>
</evidence>
<dbReference type="InterPro" id="IPR013815">
    <property type="entry name" value="ATP_grasp_subdomain_1"/>
</dbReference>
<dbReference type="Pfam" id="PF07478">
    <property type="entry name" value="Dala_Dala_lig_C"/>
    <property type="match status" value="2"/>
</dbReference>
<evidence type="ECO:0000256" key="4">
    <source>
        <dbReference type="SAM" id="MobiDB-lite"/>
    </source>
</evidence>
<feature type="compositionally biased region" description="Basic and acidic residues" evidence="4">
    <location>
        <begin position="340"/>
        <end position="351"/>
    </location>
</feature>
<evidence type="ECO:0000256" key="2">
    <source>
        <dbReference type="ARBA" id="ARBA00022598"/>
    </source>
</evidence>
<feature type="domain" description="ATP-grasp" evidence="5">
    <location>
        <begin position="122"/>
        <end position="323"/>
    </location>
</feature>
<dbReference type="EMBL" id="SADE01000002">
    <property type="protein sequence ID" value="RVU35759.1"/>
    <property type="molecule type" value="Genomic_DNA"/>
</dbReference>
<gene>
    <name evidence="6" type="ORF">EOI86_10840</name>
</gene>
<evidence type="ECO:0000313" key="7">
    <source>
        <dbReference type="Proteomes" id="UP000287447"/>
    </source>
</evidence>
<dbReference type="InterPro" id="IPR011761">
    <property type="entry name" value="ATP-grasp"/>
</dbReference>
<dbReference type="AlphaFoldDB" id="A0A437QMX9"/>